<dbReference type="PANTHER" id="PTHR21560:SF0">
    <property type="entry name" value="KINASE NON-CATALYTIC C-LOBE DOMAIN-CONTAINING PROTEIN 1"/>
    <property type="match status" value="1"/>
</dbReference>
<accession>A0A8D0HGI3</accession>
<name>A0A8D0HGI3_SPHPU</name>
<keyword evidence="5" id="KW-1133">Transmembrane helix</keyword>
<keyword evidence="10" id="KW-1185">Reference proteome</keyword>
<keyword evidence="5" id="KW-0812">Transmembrane</keyword>
<dbReference type="SMART" id="SM00147">
    <property type="entry name" value="RasGEF"/>
    <property type="match status" value="1"/>
</dbReference>
<dbReference type="PROSITE" id="PS50212">
    <property type="entry name" value="RASGEF_NTER"/>
    <property type="match status" value="1"/>
</dbReference>
<evidence type="ECO:0000256" key="5">
    <source>
        <dbReference type="SAM" id="Phobius"/>
    </source>
</evidence>
<dbReference type="InterPro" id="IPR011019">
    <property type="entry name" value="KIND_dom"/>
</dbReference>
<dbReference type="PANTHER" id="PTHR21560">
    <property type="entry name" value="VERY KIND PROTEIN"/>
    <property type="match status" value="1"/>
</dbReference>
<dbReference type="InterPro" id="IPR023578">
    <property type="entry name" value="Ras_GEF_dom_sf"/>
</dbReference>
<evidence type="ECO:0000256" key="2">
    <source>
        <dbReference type="ARBA" id="ARBA00022737"/>
    </source>
</evidence>
<keyword evidence="1 3" id="KW-0344">Guanine-nucleotide releasing factor</keyword>
<dbReference type="FunFam" id="1.10.840.10:FF:000013">
    <property type="entry name" value="Kinase non-catalytic C-lobe domain-containing 1"/>
    <property type="match status" value="1"/>
</dbReference>
<evidence type="ECO:0000259" key="6">
    <source>
        <dbReference type="PROSITE" id="PS50009"/>
    </source>
</evidence>
<dbReference type="SUPFAM" id="SSF48366">
    <property type="entry name" value="Ras GEF"/>
    <property type="match status" value="1"/>
</dbReference>
<dbReference type="Gene3D" id="1.20.870.10">
    <property type="entry name" value="Son of sevenless (SoS) protein Chain: S domain 1"/>
    <property type="match status" value="1"/>
</dbReference>
<dbReference type="CDD" id="cd06224">
    <property type="entry name" value="REM"/>
    <property type="match status" value="1"/>
</dbReference>
<reference evidence="9" key="2">
    <citation type="submission" date="2025-09" db="UniProtKB">
        <authorList>
            <consortium name="Ensembl"/>
        </authorList>
    </citation>
    <scope>IDENTIFICATION</scope>
</reference>
<dbReference type="FunFam" id="1.10.510.10:FF:000529">
    <property type="entry name" value="Kinase non-catalytic C-lobe domain-containing 1"/>
    <property type="match status" value="1"/>
</dbReference>
<sequence length="1620" mass="182987">MKCRVIYKFVSWQENVSLADILSLRDSCLTELDIWATCLECSHSMKSIAHSAIFQTLCITPDTLAFNTNGNVCFMEQLSDDPEGAFVPPEFDITGNTFEAHIYSLGATLRAAIEYVIEPETEAVFGQDLQTLLEQMQEENPDDRPDIESIISLCEEKLKFASSSNICRNLSAVGRRVLSIESFSAFQESTTTHHRDSAKVLNDREYDLRERQISLDDERFQYSQLASPAKKNKEEDNDVKYNNETFASSDLDTQQSAKDLDREIFKKSCLRKMKTLPKLPFETTDTSNVFTSVTNNGPLIKKNKSIPESLSPDNNEVASLKGKLSQCNSSNSPRLKTNSYVSDLHLEATCVYTQVSGIHLKEHMSSYNGKKDFLSCNPIEECSHIISDIQNKTNILDQSAAGWVSLKHLLSQNGKPLKDYELWALCHECLVTLQTYIDFPVSLCLDSVLIDCQGNVLFASPKDEGKTIKLVCIYCVAAILWRAAKYNFPPDHKLALPRKLKNLLLDMAKRNPEERPSLVDVIKICGSYLLEKGINGKKVLALLSKASVYAVFIFYVYLLDFGLILFVFLGFVPITNKSKIIAVKGPVPCPIPLNDKTCLLPDAFTSPATHFKPIILQQNPDTTNRAVKDGVVAVGQPTPEILEQDTCLSNLSPQMSPVEQNPSNMVSATVKCPLLSPGLLSDVIANYNIDLKLPNTSFYKLQGYEPAKVQCKHGETKNKMNGLSHATTSQIIQRRHLENEKCNSDVDSHSSISGHTSHASVDQNTACLISAETLIQNNRTNDDLLLQKVVHLIQEEFAFDGYLENGVEDLAMGNYIFTLKDLTFSTFCNAISEKFCDLYWDEKLLENLYKANSNSPLTTSEQTNANGERRPNVSRCLLHELKIPYSYSLEVWCAVPVPNTTLAEMDLDEFSQDNSEKEFRLQKIIRSTEKEGSFLHSSGYCLSLHLIEEPIEQEDTATKIDGSSYSMSPYPADFHSCPGWSSAFYGSECFSLEVHDYETKLGKQKARVSQSIDELDQLLMIETKNYRKSITFYRKLLQKERKNKGCEVKTMLPKLRAQLQEMKSKLQFLEVVKKYLQIMYAEQWGVELCTLPIVVNISRSEMQAVSPLDLSSLLFFYNINKHQNNNQDRSRNLQAGTPVGLMAYLNALLEGYVQQFLYTFRYFCTPEEFLQFLLDRIRSTLPSASLDLSSPLTKIYNRSVCILQAWIEDCYSVDFAINADLLCTLKHFITSKIVPLNGYGKQLLSLLKDTTGSKYGTPFQCYSLEEWEEGNAKSFKKLSEDVSRKSFNWKLSKGNGPITPHQRDRPYTIASAIPKPCYNNLAEEFSGFYARADGGSYFLAEYSSQQLCSQLTLLQQEMFRKCHPVHFLNSRVLGVKDKSVAVSSESLALKVSNLFLPNCIQDKYLVELLRNADHISTWVAAEIVTSHNSKMQVNLLSKFLLIAKSCYEQRNFATAMQILKGLENLIVRQLPAWKILPSKVSEIMEELKAVEVFLKSDNLCLMEGERFKTLPTIPSACVLAMHIQQLETGGFTMTNGAYKWTKLRNIAKVVSQVHAFQENPYTFTSDLKLQACLKQRIAYFNDADISALAADNHVNFHQIPAEKHSRKIQDTLRRMKAAFQ</sequence>
<dbReference type="GO" id="GO:0007264">
    <property type="term" value="P:small GTPase-mediated signal transduction"/>
    <property type="evidence" value="ECO:0007669"/>
    <property type="project" value="InterPro"/>
</dbReference>
<dbReference type="GO" id="GO:0005085">
    <property type="term" value="F:guanyl-nucleotide exchange factor activity"/>
    <property type="evidence" value="ECO:0007669"/>
    <property type="project" value="UniProtKB-KW"/>
</dbReference>
<dbReference type="GO" id="GO:0043025">
    <property type="term" value="C:neuronal cell body"/>
    <property type="evidence" value="ECO:0007669"/>
    <property type="project" value="TreeGrafter"/>
</dbReference>
<feature type="transmembrane region" description="Helical" evidence="5">
    <location>
        <begin position="548"/>
        <end position="572"/>
    </location>
</feature>
<dbReference type="InterPro" id="IPR000651">
    <property type="entry name" value="Ras-like_Gua-exchang_fac_N"/>
</dbReference>
<dbReference type="InterPro" id="IPR029899">
    <property type="entry name" value="KNDC1"/>
</dbReference>
<dbReference type="GO" id="GO:0048814">
    <property type="term" value="P:regulation of dendrite morphogenesis"/>
    <property type="evidence" value="ECO:0007669"/>
    <property type="project" value="TreeGrafter"/>
</dbReference>
<feature type="region of interest" description="Disordered" evidence="4">
    <location>
        <begin position="225"/>
        <end position="254"/>
    </location>
</feature>
<dbReference type="Gene3D" id="1.10.840.10">
    <property type="entry name" value="Ras guanine-nucleotide exchange factors catalytic domain"/>
    <property type="match status" value="1"/>
</dbReference>
<evidence type="ECO:0000259" key="8">
    <source>
        <dbReference type="PROSITE" id="PS51377"/>
    </source>
</evidence>
<dbReference type="SMART" id="SM00750">
    <property type="entry name" value="KIND"/>
    <property type="match status" value="2"/>
</dbReference>
<dbReference type="GeneTree" id="ENSGT00390000011408"/>
<dbReference type="Gene3D" id="1.10.510.10">
    <property type="entry name" value="Transferase(Phosphotransferase) domain 1"/>
    <property type="match status" value="2"/>
</dbReference>
<keyword evidence="5" id="KW-0472">Membrane</keyword>
<feature type="domain" description="N-terminal Ras-GEF" evidence="7">
    <location>
        <begin position="1129"/>
        <end position="1251"/>
    </location>
</feature>
<dbReference type="Pfam" id="PF00618">
    <property type="entry name" value="RasGEF_N"/>
    <property type="match status" value="1"/>
</dbReference>
<organism evidence="9 10">
    <name type="scientific">Sphenodon punctatus</name>
    <name type="common">Tuatara</name>
    <name type="synonym">Hatteria punctata</name>
    <dbReference type="NCBI Taxonomy" id="8508"/>
    <lineage>
        <taxon>Eukaryota</taxon>
        <taxon>Metazoa</taxon>
        <taxon>Chordata</taxon>
        <taxon>Craniata</taxon>
        <taxon>Vertebrata</taxon>
        <taxon>Euteleostomi</taxon>
        <taxon>Lepidosauria</taxon>
        <taxon>Sphenodontia</taxon>
        <taxon>Sphenodontidae</taxon>
        <taxon>Sphenodon</taxon>
    </lineage>
</organism>
<keyword evidence="2" id="KW-0677">Repeat</keyword>
<dbReference type="Pfam" id="PF00617">
    <property type="entry name" value="RasGEF"/>
    <property type="match status" value="1"/>
</dbReference>
<feature type="domain" description="KIND" evidence="8">
    <location>
        <begin position="404"/>
        <end position="558"/>
    </location>
</feature>
<feature type="domain" description="Ras-GEF" evidence="6">
    <location>
        <begin position="1343"/>
        <end position="1590"/>
    </location>
</feature>
<evidence type="ECO:0000256" key="4">
    <source>
        <dbReference type="SAM" id="MobiDB-lite"/>
    </source>
</evidence>
<reference evidence="9" key="1">
    <citation type="submission" date="2025-08" db="UniProtKB">
        <authorList>
            <consortium name="Ensembl"/>
        </authorList>
    </citation>
    <scope>IDENTIFICATION</scope>
</reference>
<evidence type="ECO:0000259" key="7">
    <source>
        <dbReference type="PROSITE" id="PS50212"/>
    </source>
</evidence>
<feature type="compositionally biased region" description="Basic and acidic residues" evidence="4">
    <location>
        <begin position="231"/>
        <end position="241"/>
    </location>
</feature>
<dbReference type="GO" id="GO:0030425">
    <property type="term" value="C:dendrite"/>
    <property type="evidence" value="ECO:0007669"/>
    <property type="project" value="TreeGrafter"/>
</dbReference>
<dbReference type="InterPro" id="IPR036964">
    <property type="entry name" value="RASGEF_cat_dom_sf"/>
</dbReference>
<dbReference type="Proteomes" id="UP000694392">
    <property type="component" value="Unplaced"/>
</dbReference>
<evidence type="ECO:0000313" key="10">
    <source>
        <dbReference type="Proteomes" id="UP000694392"/>
    </source>
</evidence>
<feature type="compositionally biased region" description="Polar residues" evidence="4">
    <location>
        <begin position="242"/>
        <end position="254"/>
    </location>
</feature>
<evidence type="ECO:0000256" key="3">
    <source>
        <dbReference type="PROSITE-ProRule" id="PRU00168"/>
    </source>
</evidence>
<feature type="domain" description="KIND" evidence="8">
    <location>
        <begin position="16"/>
        <end position="196"/>
    </location>
</feature>
<evidence type="ECO:0000313" key="9">
    <source>
        <dbReference type="Ensembl" id="ENSSPUP00000018969.1"/>
    </source>
</evidence>
<gene>
    <name evidence="9" type="primary">KNDC1</name>
</gene>
<dbReference type="Ensembl" id="ENSSPUT00000020206.1">
    <property type="protein sequence ID" value="ENSSPUP00000018969.1"/>
    <property type="gene ID" value="ENSSPUG00000014406.1"/>
</dbReference>
<proteinExistence type="predicted"/>
<dbReference type="Pfam" id="PF16474">
    <property type="entry name" value="KIND"/>
    <property type="match status" value="1"/>
</dbReference>
<evidence type="ECO:0000256" key="1">
    <source>
        <dbReference type="ARBA" id="ARBA00022658"/>
    </source>
</evidence>
<protein>
    <submittedName>
        <fullName evidence="9">Kinase non-catalytic C-lobe domain containing 1</fullName>
    </submittedName>
</protein>
<dbReference type="PROSITE" id="PS50009">
    <property type="entry name" value="RASGEF_CAT"/>
    <property type="match status" value="1"/>
</dbReference>
<dbReference type="InterPro" id="IPR001895">
    <property type="entry name" value="RASGEF_cat_dom"/>
</dbReference>
<dbReference type="PROSITE" id="PS51377">
    <property type="entry name" value="KIND"/>
    <property type="match status" value="2"/>
</dbReference>
<dbReference type="GO" id="GO:0032045">
    <property type="term" value="C:guanyl-nucleotide exchange factor complex"/>
    <property type="evidence" value="ECO:0007669"/>
    <property type="project" value="TreeGrafter"/>
</dbReference>